<evidence type="ECO:0000313" key="3">
    <source>
        <dbReference type="Proteomes" id="UP000233556"/>
    </source>
</evidence>
<keyword evidence="3" id="KW-1185">Reference proteome</keyword>
<reference evidence="3" key="2">
    <citation type="submission" date="2017-12" db="EMBL/GenBank/DDBJ databases">
        <title>Genome sequence of the Bar-tailed Godwit (Limosa lapponica baueri).</title>
        <authorList>
            <person name="Lima N.C.B."/>
            <person name="Parody-Merino A.M."/>
            <person name="Battley P.F."/>
            <person name="Fidler A.E."/>
            <person name="Prosdocimi F."/>
        </authorList>
    </citation>
    <scope>NUCLEOTIDE SEQUENCE [LARGE SCALE GENOMIC DNA]</scope>
</reference>
<feature type="region of interest" description="Disordered" evidence="1">
    <location>
        <begin position="23"/>
        <end position="66"/>
    </location>
</feature>
<accession>A0A2I0U8Y8</accession>
<sequence>MVQPQPDLKLDGEKVEWDFLKDGPKIPMKANTEVGDLTPGDQRDIPDYAMSHSAVKAREHKRNEQK</sequence>
<dbReference type="EMBL" id="KZ505988">
    <property type="protein sequence ID" value="PKU42502.1"/>
    <property type="molecule type" value="Genomic_DNA"/>
</dbReference>
<proteinExistence type="predicted"/>
<evidence type="ECO:0000256" key="1">
    <source>
        <dbReference type="SAM" id="MobiDB-lite"/>
    </source>
</evidence>
<dbReference type="AlphaFoldDB" id="A0A2I0U8Y8"/>
<dbReference type="Proteomes" id="UP000233556">
    <property type="component" value="Unassembled WGS sequence"/>
</dbReference>
<reference evidence="3" key="1">
    <citation type="submission" date="2017-11" db="EMBL/GenBank/DDBJ databases">
        <authorList>
            <person name="Lima N.C."/>
            <person name="Parody-Merino A.M."/>
            <person name="Battley P.F."/>
            <person name="Fidler A.E."/>
            <person name="Prosdocimi F."/>
        </authorList>
    </citation>
    <scope>NUCLEOTIDE SEQUENCE [LARGE SCALE GENOMIC DNA]</scope>
</reference>
<organism evidence="2 3">
    <name type="scientific">Limosa lapponica baueri</name>
    <dbReference type="NCBI Taxonomy" id="1758121"/>
    <lineage>
        <taxon>Eukaryota</taxon>
        <taxon>Metazoa</taxon>
        <taxon>Chordata</taxon>
        <taxon>Craniata</taxon>
        <taxon>Vertebrata</taxon>
        <taxon>Euteleostomi</taxon>
        <taxon>Archelosauria</taxon>
        <taxon>Archosauria</taxon>
        <taxon>Dinosauria</taxon>
        <taxon>Saurischia</taxon>
        <taxon>Theropoda</taxon>
        <taxon>Coelurosauria</taxon>
        <taxon>Aves</taxon>
        <taxon>Neognathae</taxon>
        <taxon>Neoaves</taxon>
        <taxon>Charadriiformes</taxon>
        <taxon>Scolopacidae</taxon>
        <taxon>Limosa</taxon>
    </lineage>
</organism>
<name>A0A2I0U8Y8_LIMLA</name>
<evidence type="ECO:0000313" key="2">
    <source>
        <dbReference type="EMBL" id="PKU42502.1"/>
    </source>
</evidence>
<gene>
    <name evidence="2" type="ORF">llap_7191</name>
</gene>
<protein>
    <submittedName>
        <fullName evidence="2">Uncharacterized protein</fullName>
    </submittedName>
</protein>